<evidence type="ECO:0000313" key="3">
    <source>
        <dbReference type="EMBL" id="CAI3933702.1"/>
    </source>
</evidence>
<dbReference type="AlphaFoldDB" id="A0A9W4TME4"/>
<name>A0A9W4TME4_9PROT</name>
<dbReference type="GO" id="GO:0003677">
    <property type="term" value="F:DNA binding"/>
    <property type="evidence" value="ECO:0007669"/>
    <property type="project" value="InterPro"/>
</dbReference>
<evidence type="ECO:0000313" key="2">
    <source>
        <dbReference type="EMBL" id="CAI3927295.1"/>
    </source>
</evidence>
<proteinExistence type="predicted"/>
<reference evidence="2" key="1">
    <citation type="submission" date="2022-10" db="EMBL/GenBank/DDBJ databases">
        <authorList>
            <person name="Botero Cardona J."/>
        </authorList>
    </citation>
    <scope>NUCLEOTIDE SEQUENCE</scope>
    <source>
        <strain evidence="2">LMG 31819</strain>
        <strain evidence="3">R-53529</strain>
    </source>
</reference>
<accession>A0A9W4TME4</accession>
<evidence type="ECO:0000313" key="4">
    <source>
        <dbReference type="Proteomes" id="UP001154255"/>
    </source>
</evidence>
<protein>
    <recommendedName>
        <fullName evidence="1">Helix-turn-helix domain-containing protein</fullName>
    </recommendedName>
</protein>
<dbReference type="Pfam" id="PF12728">
    <property type="entry name" value="HTH_17"/>
    <property type="match status" value="1"/>
</dbReference>
<dbReference type="RefSeq" id="WP_040364210.1">
    <property type="nucleotide sequence ID" value="NZ_CAMXCM010000001.1"/>
</dbReference>
<keyword evidence="5" id="KW-1185">Reference proteome</keyword>
<gene>
    <name evidence="3" type="ORF">R53529_LOCUS681</name>
    <name evidence="2" type="ORF">R53530_LOCUS420</name>
</gene>
<evidence type="ECO:0000259" key="1">
    <source>
        <dbReference type="Pfam" id="PF12728"/>
    </source>
</evidence>
<organism evidence="2 4">
    <name type="scientific">Commensalibacter communis</name>
    <dbReference type="NCBI Taxonomy" id="2972786"/>
    <lineage>
        <taxon>Bacteria</taxon>
        <taxon>Pseudomonadati</taxon>
        <taxon>Pseudomonadota</taxon>
        <taxon>Alphaproteobacteria</taxon>
        <taxon>Acetobacterales</taxon>
        <taxon>Acetobacteraceae</taxon>
    </lineage>
</organism>
<comment type="caution">
    <text evidence="2">The sequence shown here is derived from an EMBL/GenBank/DDBJ whole genome shotgun (WGS) entry which is preliminary data.</text>
</comment>
<dbReference type="NCBIfam" id="TIGR01764">
    <property type="entry name" value="excise"/>
    <property type="match status" value="1"/>
</dbReference>
<dbReference type="EMBL" id="CAMXCM010000001">
    <property type="protein sequence ID" value="CAI3927295.1"/>
    <property type="molecule type" value="Genomic_DNA"/>
</dbReference>
<dbReference type="Proteomes" id="UP001154259">
    <property type="component" value="Unassembled WGS sequence"/>
</dbReference>
<evidence type="ECO:0000313" key="5">
    <source>
        <dbReference type="Proteomes" id="UP001154259"/>
    </source>
</evidence>
<dbReference type="EMBL" id="CAMXCS010000001">
    <property type="protein sequence ID" value="CAI3933702.1"/>
    <property type="molecule type" value="Genomic_DNA"/>
</dbReference>
<dbReference type="Proteomes" id="UP001154255">
    <property type="component" value="Unassembled WGS sequence"/>
</dbReference>
<dbReference type="InterPro" id="IPR010093">
    <property type="entry name" value="SinI_DNA-bd"/>
</dbReference>
<dbReference type="InterPro" id="IPR041657">
    <property type="entry name" value="HTH_17"/>
</dbReference>
<feature type="domain" description="Helix-turn-helix" evidence="1">
    <location>
        <begin position="12"/>
        <end position="59"/>
    </location>
</feature>
<sequence>MTQPIIYHPMSLLSIKDTCAYLSTSRANLYRLLQAGKLEAIKMGRNTRIPYASIEAYIHSLPKLHDHSSTQRKGV</sequence>